<name>A0A6C2TY75_PONDE</name>
<accession>A0A6C2TY75</accession>
<dbReference type="Gene3D" id="3.10.150.10">
    <property type="entry name" value="DNA Polymerase III, subunit A, domain 2"/>
    <property type="match status" value="1"/>
</dbReference>
<organism evidence="1 2">
    <name type="scientific">Pontiella desulfatans</name>
    <dbReference type="NCBI Taxonomy" id="2750659"/>
    <lineage>
        <taxon>Bacteria</taxon>
        <taxon>Pseudomonadati</taxon>
        <taxon>Kiritimatiellota</taxon>
        <taxon>Kiritimatiellia</taxon>
        <taxon>Kiritimatiellales</taxon>
        <taxon>Pontiellaceae</taxon>
        <taxon>Pontiella</taxon>
    </lineage>
</organism>
<protein>
    <recommendedName>
        <fullName evidence="3">DNA polymerase III subunit beta</fullName>
    </recommendedName>
</protein>
<dbReference type="RefSeq" id="WP_136078072.1">
    <property type="nucleotide sequence ID" value="NZ_CAAHFG010000001.1"/>
</dbReference>
<dbReference type="InterPro" id="IPR046938">
    <property type="entry name" value="DNA_clamp_sf"/>
</dbReference>
<gene>
    <name evidence="1" type="ORF">PDESU_00956</name>
</gene>
<keyword evidence="2" id="KW-1185">Reference proteome</keyword>
<evidence type="ECO:0000313" key="2">
    <source>
        <dbReference type="Proteomes" id="UP000366872"/>
    </source>
</evidence>
<evidence type="ECO:0008006" key="3">
    <source>
        <dbReference type="Google" id="ProtNLM"/>
    </source>
</evidence>
<sequence length="201" mass="22525">MNTIELNNDKYNRADFARMKSVLACASKDSTRHVITKVLVENNEDGITIIATDGKRMRSDRFSLEAGPGIYDIKACTAKTVFLTQCQEELIFPSYRQVIPISSGAGVYTLEGVGKQFVLWATAGLGCWVDPKLVELGDDEAVTLHIQKIDPKRSPVLVTNETTTLVVMPMMLDHYWIQQIEAIQTERVMQAMKEKEDRIAA</sequence>
<dbReference type="Proteomes" id="UP000366872">
    <property type="component" value="Unassembled WGS sequence"/>
</dbReference>
<reference evidence="1 2" key="1">
    <citation type="submission" date="2019-04" db="EMBL/GenBank/DDBJ databases">
        <authorList>
            <person name="Van Vliet M D."/>
        </authorList>
    </citation>
    <scope>NUCLEOTIDE SEQUENCE [LARGE SCALE GENOMIC DNA]</scope>
    <source>
        <strain evidence="1 2">F1</strain>
    </source>
</reference>
<evidence type="ECO:0000313" key="1">
    <source>
        <dbReference type="EMBL" id="VGO12404.1"/>
    </source>
</evidence>
<proteinExistence type="predicted"/>
<dbReference type="AlphaFoldDB" id="A0A6C2TY75"/>
<dbReference type="SUPFAM" id="SSF55979">
    <property type="entry name" value="DNA clamp"/>
    <property type="match status" value="1"/>
</dbReference>
<dbReference type="EMBL" id="CAAHFG010000001">
    <property type="protein sequence ID" value="VGO12404.1"/>
    <property type="molecule type" value="Genomic_DNA"/>
</dbReference>